<evidence type="ECO:0000256" key="1">
    <source>
        <dbReference type="SAM" id="MobiDB-lite"/>
    </source>
</evidence>
<evidence type="ECO:0000313" key="2">
    <source>
        <dbReference type="EMBL" id="QDV88775.1"/>
    </source>
</evidence>
<sequence>MPMTRGYFIRMMGAWMSSLVQQNNVMTSLANSSIGARDAPTDSKSPNYNAVHGNKINRGETMTNE</sequence>
<feature type="region of interest" description="Disordered" evidence="1">
    <location>
        <begin position="34"/>
        <end position="65"/>
    </location>
</feature>
<reference evidence="2 3" key="1">
    <citation type="submission" date="2019-02" db="EMBL/GenBank/DDBJ databases">
        <title>Deep-cultivation of Planctomycetes and their phenomic and genomic characterization uncovers novel biology.</title>
        <authorList>
            <person name="Wiegand S."/>
            <person name="Jogler M."/>
            <person name="Boedeker C."/>
            <person name="Pinto D."/>
            <person name="Vollmers J."/>
            <person name="Rivas-Marin E."/>
            <person name="Kohn T."/>
            <person name="Peeters S.H."/>
            <person name="Heuer A."/>
            <person name="Rast P."/>
            <person name="Oberbeckmann S."/>
            <person name="Bunk B."/>
            <person name="Jeske O."/>
            <person name="Meyerdierks A."/>
            <person name="Storesund J.E."/>
            <person name="Kallscheuer N."/>
            <person name="Luecker S."/>
            <person name="Lage O.M."/>
            <person name="Pohl T."/>
            <person name="Merkel B.J."/>
            <person name="Hornburger P."/>
            <person name="Mueller R.-W."/>
            <person name="Bruemmer F."/>
            <person name="Labrenz M."/>
            <person name="Spormann A.M."/>
            <person name="Op den Camp H."/>
            <person name="Overmann J."/>
            <person name="Amann R."/>
            <person name="Jetten M.S.M."/>
            <person name="Mascher T."/>
            <person name="Medema M.H."/>
            <person name="Devos D.P."/>
            <person name="Kaster A.-K."/>
            <person name="Ovreas L."/>
            <person name="Rohde M."/>
            <person name="Galperin M.Y."/>
            <person name="Jogler C."/>
        </authorList>
    </citation>
    <scope>NUCLEOTIDE SEQUENCE [LARGE SCALE GENOMIC DNA]</scope>
    <source>
        <strain evidence="2 3">TBK1r</strain>
    </source>
</reference>
<protein>
    <submittedName>
        <fullName evidence="2">Uncharacterized protein</fullName>
    </submittedName>
</protein>
<evidence type="ECO:0000313" key="3">
    <source>
        <dbReference type="Proteomes" id="UP000318081"/>
    </source>
</evidence>
<dbReference type="Proteomes" id="UP000318081">
    <property type="component" value="Chromosome"/>
</dbReference>
<name>A0ABX5Y4M9_9BACT</name>
<keyword evidence="3" id="KW-1185">Reference proteome</keyword>
<dbReference type="EMBL" id="CP036432">
    <property type="protein sequence ID" value="QDV88775.1"/>
    <property type="molecule type" value="Genomic_DNA"/>
</dbReference>
<accession>A0ABX5Y4M9</accession>
<proteinExistence type="predicted"/>
<organism evidence="2 3">
    <name type="scientific">Stieleria magnilauensis</name>
    <dbReference type="NCBI Taxonomy" id="2527963"/>
    <lineage>
        <taxon>Bacteria</taxon>
        <taxon>Pseudomonadati</taxon>
        <taxon>Planctomycetota</taxon>
        <taxon>Planctomycetia</taxon>
        <taxon>Pirellulales</taxon>
        <taxon>Pirellulaceae</taxon>
        <taxon>Stieleria</taxon>
    </lineage>
</organism>
<gene>
    <name evidence="2" type="ORF">TBK1r_78100</name>
</gene>